<dbReference type="AlphaFoldDB" id="K0IIX7"/>
<dbReference type="KEGG" id="nga:Ngar_c11410"/>
<proteinExistence type="predicted"/>
<sequence>MVWPWPKTPSSHDPVDWVLELGRFDYQRWQKGWVDLFNSHRLVHNARKIQKIVVSKEGDGAFVVVDVDTL</sequence>
<name>K0IIX7_NITGG</name>
<dbReference type="Proteomes" id="UP000008037">
    <property type="component" value="Chromosome"/>
</dbReference>
<organism evidence="1 2">
    <name type="scientific">Nitrososphaera gargensis (strain Ga9.2)</name>
    <dbReference type="NCBI Taxonomy" id="1237085"/>
    <lineage>
        <taxon>Archaea</taxon>
        <taxon>Nitrososphaerota</taxon>
        <taxon>Nitrososphaeria</taxon>
        <taxon>Nitrososphaerales</taxon>
        <taxon>Nitrososphaeraceae</taxon>
        <taxon>Nitrososphaera</taxon>
    </lineage>
</organism>
<dbReference type="HOGENOM" id="CLU_2748317_0_0_2"/>
<keyword evidence="2" id="KW-1185">Reference proteome</keyword>
<dbReference type="InParanoid" id="K0IIX7"/>
<accession>K0IIX7</accession>
<dbReference type="GeneID" id="13795536"/>
<dbReference type="OrthoDB" id="375860at2157"/>
<reference evidence="1 2" key="1">
    <citation type="journal article" date="2012" name="Environ. Microbiol.">
        <title>The genome of the ammonia-oxidizing Candidatus Nitrososphaera gargensis: insights into metabolic versatility and environmental adaptations.</title>
        <authorList>
            <person name="Spang A."/>
            <person name="Poehlein A."/>
            <person name="Offre P."/>
            <person name="Zumbragel S."/>
            <person name="Haider S."/>
            <person name="Rychlik N."/>
            <person name="Nowka B."/>
            <person name="Schmeisser C."/>
            <person name="Lebedeva E.V."/>
            <person name="Rattei T."/>
            <person name="Bohm C."/>
            <person name="Schmid M."/>
            <person name="Galushko A."/>
            <person name="Hatzenpichler R."/>
            <person name="Weinmaier T."/>
            <person name="Daniel R."/>
            <person name="Schleper C."/>
            <person name="Spieck E."/>
            <person name="Streit W."/>
            <person name="Wagner M."/>
        </authorList>
    </citation>
    <scope>NUCLEOTIDE SEQUENCE [LARGE SCALE GENOMIC DNA]</scope>
    <source>
        <strain evidence="2">Ga9.2</strain>
    </source>
</reference>
<dbReference type="BioCyc" id="CNIT1237085:G1324-1139-MONOMER"/>
<dbReference type="EMBL" id="CP002408">
    <property type="protein sequence ID" value="AFU58082.1"/>
    <property type="molecule type" value="Genomic_DNA"/>
</dbReference>
<gene>
    <name evidence="1" type="ordered locus">Ngar_c11410</name>
</gene>
<evidence type="ECO:0000313" key="2">
    <source>
        <dbReference type="Proteomes" id="UP000008037"/>
    </source>
</evidence>
<dbReference type="RefSeq" id="WP_015018619.1">
    <property type="nucleotide sequence ID" value="NC_018719.1"/>
</dbReference>
<protein>
    <submittedName>
        <fullName evidence="1">Putative cytochrome c biogenesis protein</fullName>
    </submittedName>
</protein>
<evidence type="ECO:0000313" key="1">
    <source>
        <dbReference type="EMBL" id="AFU58082.1"/>
    </source>
</evidence>